<feature type="chain" id="PRO_5040839247" description="galacturonan 1,4-alpha-galacturonidase" evidence="18">
    <location>
        <begin position="20"/>
        <end position="628"/>
    </location>
</feature>
<evidence type="ECO:0000256" key="18">
    <source>
        <dbReference type="SAM" id="SignalP"/>
    </source>
</evidence>
<evidence type="ECO:0000256" key="1">
    <source>
        <dbReference type="ARBA" id="ARBA00004613"/>
    </source>
</evidence>
<proteinExistence type="inferred from homology"/>
<dbReference type="InterPro" id="IPR006626">
    <property type="entry name" value="PbH1"/>
</dbReference>
<evidence type="ECO:0000256" key="4">
    <source>
        <dbReference type="ARBA" id="ARBA00022729"/>
    </source>
</evidence>
<evidence type="ECO:0000256" key="3">
    <source>
        <dbReference type="ARBA" id="ARBA00022525"/>
    </source>
</evidence>
<dbReference type="EMBL" id="CAOQHR010000013">
    <property type="protein sequence ID" value="CAI6342264.1"/>
    <property type="molecule type" value="Genomic_DNA"/>
</dbReference>
<keyword evidence="10 16" id="KW-0326">Glycosidase</keyword>
<accession>A0A9W4UUU0</accession>
<keyword evidence="12" id="KW-0624">Polysaccharide degradation</keyword>
<organism evidence="19 20">
    <name type="scientific">Periconia digitata</name>
    <dbReference type="NCBI Taxonomy" id="1303443"/>
    <lineage>
        <taxon>Eukaryota</taxon>
        <taxon>Fungi</taxon>
        <taxon>Dikarya</taxon>
        <taxon>Ascomycota</taxon>
        <taxon>Pezizomycotina</taxon>
        <taxon>Dothideomycetes</taxon>
        <taxon>Pleosporomycetidae</taxon>
        <taxon>Pleosporales</taxon>
        <taxon>Massarineae</taxon>
        <taxon>Periconiaceae</taxon>
        <taxon>Periconia</taxon>
    </lineage>
</organism>
<dbReference type="OrthoDB" id="187139at2759"/>
<name>A0A9W4UUU0_9PLEO</name>
<feature type="compositionally biased region" description="Polar residues" evidence="17">
    <location>
        <begin position="494"/>
        <end position="516"/>
    </location>
</feature>
<dbReference type="SUPFAM" id="SSF51126">
    <property type="entry name" value="Pectin lyase-like"/>
    <property type="match status" value="1"/>
</dbReference>
<evidence type="ECO:0000256" key="17">
    <source>
        <dbReference type="SAM" id="MobiDB-lite"/>
    </source>
</evidence>
<dbReference type="GO" id="GO:0047911">
    <property type="term" value="F:galacturan 1,4-alpha-galacturonidase activity"/>
    <property type="evidence" value="ECO:0007669"/>
    <property type="project" value="UniProtKB-EC"/>
</dbReference>
<dbReference type="EC" id="3.2.1.67" evidence="14"/>
<evidence type="ECO:0000256" key="10">
    <source>
        <dbReference type="ARBA" id="ARBA00023295"/>
    </source>
</evidence>
<evidence type="ECO:0000256" key="2">
    <source>
        <dbReference type="ARBA" id="ARBA00008834"/>
    </source>
</evidence>
<keyword evidence="11" id="KW-0961">Cell wall biogenesis/degradation</keyword>
<keyword evidence="6 16" id="KW-0378">Hydrolase</keyword>
<feature type="signal peptide" evidence="18">
    <location>
        <begin position="1"/>
        <end position="19"/>
    </location>
</feature>
<evidence type="ECO:0000256" key="8">
    <source>
        <dbReference type="ARBA" id="ARBA00023180"/>
    </source>
</evidence>
<evidence type="ECO:0000256" key="6">
    <source>
        <dbReference type="ARBA" id="ARBA00022801"/>
    </source>
</evidence>
<evidence type="ECO:0000256" key="9">
    <source>
        <dbReference type="ARBA" id="ARBA00023277"/>
    </source>
</evidence>
<dbReference type="InterPro" id="IPR011050">
    <property type="entry name" value="Pectin_lyase_fold/virulence"/>
</dbReference>
<evidence type="ECO:0000256" key="14">
    <source>
        <dbReference type="ARBA" id="ARBA00038933"/>
    </source>
</evidence>
<evidence type="ECO:0000256" key="7">
    <source>
        <dbReference type="ARBA" id="ARBA00023157"/>
    </source>
</evidence>
<dbReference type="GO" id="GO:0045490">
    <property type="term" value="P:pectin catabolic process"/>
    <property type="evidence" value="ECO:0007669"/>
    <property type="project" value="UniProtKB-ARBA"/>
</dbReference>
<reference evidence="19" key="1">
    <citation type="submission" date="2023-01" db="EMBL/GenBank/DDBJ databases">
        <authorList>
            <person name="Van Ghelder C."/>
            <person name="Rancurel C."/>
        </authorList>
    </citation>
    <scope>NUCLEOTIDE SEQUENCE</scope>
    <source>
        <strain evidence="19">CNCM I-4278</strain>
    </source>
</reference>
<keyword evidence="20" id="KW-1185">Reference proteome</keyword>
<keyword evidence="4 18" id="KW-0732">Signal</keyword>
<evidence type="ECO:0000256" key="5">
    <source>
        <dbReference type="ARBA" id="ARBA00022737"/>
    </source>
</evidence>
<comment type="caution">
    <text evidence="19">The sequence shown here is derived from an EMBL/GenBank/DDBJ whole genome shotgun (WGS) entry which is preliminary data.</text>
</comment>
<dbReference type="Pfam" id="PF00295">
    <property type="entry name" value="Glyco_hydro_28"/>
    <property type="match status" value="1"/>
</dbReference>
<dbReference type="AlphaFoldDB" id="A0A9W4UUU0"/>
<feature type="compositionally biased region" description="Low complexity" evidence="17">
    <location>
        <begin position="478"/>
        <end position="489"/>
    </location>
</feature>
<dbReference type="InterPro" id="IPR000743">
    <property type="entry name" value="Glyco_hydro_28"/>
</dbReference>
<protein>
    <recommendedName>
        <fullName evidence="14">galacturonan 1,4-alpha-galacturonidase</fullName>
        <ecNumber evidence="14">3.2.1.67</ecNumber>
    </recommendedName>
</protein>
<dbReference type="InterPro" id="IPR012334">
    <property type="entry name" value="Pectin_lyas_fold"/>
</dbReference>
<keyword evidence="7" id="KW-1015">Disulfide bond</keyword>
<evidence type="ECO:0000313" key="20">
    <source>
        <dbReference type="Proteomes" id="UP001152607"/>
    </source>
</evidence>
<gene>
    <name evidence="19" type="ORF">PDIGIT_LOCUS15469</name>
</gene>
<comment type="similarity">
    <text evidence="2 16">Belongs to the glycosyl hydrolase 28 family.</text>
</comment>
<evidence type="ECO:0000256" key="12">
    <source>
        <dbReference type="ARBA" id="ARBA00023326"/>
    </source>
</evidence>
<comment type="catalytic activity">
    <reaction evidence="15">
        <text>[(1-&gt;4)-alpha-D-galacturonosyl](n) + H2O = alpha-D-galacturonate + [(1-&gt;4)-alpha-D-galacturonosyl](n-1)</text>
        <dbReference type="Rhea" id="RHEA:14117"/>
        <dbReference type="Rhea" id="RHEA-COMP:14570"/>
        <dbReference type="Rhea" id="RHEA-COMP:14572"/>
        <dbReference type="ChEBI" id="CHEBI:15377"/>
        <dbReference type="ChEBI" id="CHEBI:58658"/>
        <dbReference type="ChEBI" id="CHEBI:140523"/>
        <dbReference type="EC" id="3.2.1.67"/>
    </reaction>
</comment>
<dbReference type="GO" id="GO:0071555">
    <property type="term" value="P:cell wall organization"/>
    <property type="evidence" value="ECO:0007669"/>
    <property type="project" value="UniProtKB-KW"/>
</dbReference>
<dbReference type="GO" id="GO:0004650">
    <property type="term" value="F:polygalacturonase activity"/>
    <property type="evidence" value="ECO:0007669"/>
    <property type="project" value="InterPro"/>
</dbReference>
<dbReference type="GO" id="GO:0005576">
    <property type="term" value="C:extracellular region"/>
    <property type="evidence" value="ECO:0007669"/>
    <property type="project" value="UniProtKB-SubCell"/>
</dbReference>
<evidence type="ECO:0000256" key="11">
    <source>
        <dbReference type="ARBA" id="ARBA00023316"/>
    </source>
</evidence>
<evidence type="ECO:0000313" key="19">
    <source>
        <dbReference type="EMBL" id="CAI6342264.1"/>
    </source>
</evidence>
<dbReference type="SMART" id="SM00710">
    <property type="entry name" value="PbH1"/>
    <property type="match status" value="6"/>
</dbReference>
<dbReference type="Proteomes" id="UP001152607">
    <property type="component" value="Unassembled WGS sequence"/>
</dbReference>
<keyword evidence="5" id="KW-0677">Repeat</keyword>
<evidence type="ECO:0000256" key="13">
    <source>
        <dbReference type="ARBA" id="ARBA00037312"/>
    </source>
</evidence>
<keyword evidence="3" id="KW-0964">Secreted</keyword>
<evidence type="ECO:0000256" key="16">
    <source>
        <dbReference type="RuleBase" id="RU361169"/>
    </source>
</evidence>
<dbReference type="Gene3D" id="2.160.20.10">
    <property type="entry name" value="Single-stranded right-handed beta-helix, Pectin lyase-like"/>
    <property type="match status" value="1"/>
</dbReference>
<keyword evidence="9" id="KW-0119">Carbohydrate metabolism</keyword>
<dbReference type="PANTHER" id="PTHR31736:SF12">
    <property type="entry name" value="EXO-POLYGALACTURONASE, PUTATIVE-RELATED"/>
    <property type="match status" value="1"/>
</dbReference>
<comment type="function">
    <text evidence="13">Specific in hydrolyzing the terminal glycosidic bond of polygalacturonic acid and oligogalacturonates.</text>
</comment>
<feature type="region of interest" description="Disordered" evidence="17">
    <location>
        <begin position="478"/>
        <end position="531"/>
    </location>
</feature>
<keyword evidence="8" id="KW-0325">Glycoprotein</keyword>
<sequence>MLFTSFVPVAALLAVRVLAGMTKTGTLCTVTPSGSSDDSGYIMDAFKQCGQNGQIDIVEGDYTIAKVMDVLNLKNCDISIRGKLTWTTDVNYWTRNSIGVTYSQRSTAFRLGGDTFSVRGYGKALFFGNGQTWYDVNKNGSNMAGRPISLTLWKAQNVLIDGITWRQPQFWHTFVAYSNNITMTNLDMSAISNSQWNTVNTDGFDSWNSKDIVLKNWTVTCGDDCISIKGNSSNVHVKNVTCTESGAAVIGSLGNPTNVPDYVDNILFEDFTAIHSSNAAWIKTYPGQGHVKNVTFRNFKFQDVNQPIYISPCIYSYTNCDASRLKISDITWENITGTSRYNVAAGIYCSKSTPCTGLKFKGIDIKPKDGGSAKVLCSNMNADSGLACTGTCPAGWVQQLKVFSKIFILALGAGTLGVQAQLIGGGSWNPDVDQALHDALDTAMPSIPAPSIDPADAAAAWSAYRAYTEAMAARSSSNAAPSATSSGAAPLITAQPTLPSGAPTTFQTAVRPTGKSSGEADPTPTSPACPAKDVKKLITGIANAIASGDNEELQEKIHKTLSHFKNLVSQDGLEDKVKELISKIPSSLPKKVVKKYLGKLANVLSSDVGGEELQTELSKLESIFSALE</sequence>
<dbReference type="PANTHER" id="PTHR31736">
    <property type="match status" value="1"/>
</dbReference>
<evidence type="ECO:0000256" key="15">
    <source>
        <dbReference type="ARBA" id="ARBA00048766"/>
    </source>
</evidence>
<comment type="subcellular location">
    <subcellularLocation>
        <location evidence="1">Secreted</location>
    </subcellularLocation>
</comment>